<reference evidence="3 4" key="1">
    <citation type="submission" date="2023-07" db="EMBL/GenBank/DDBJ databases">
        <title>Sequencing the genomes of 1000 actinobacteria strains.</title>
        <authorList>
            <person name="Klenk H.-P."/>
        </authorList>
    </citation>
    <scope>NUCLEOTIDE SEQUENCE [LARGE SCALE GENOMIC DNA]</scope>
    <source>
        <strain evidence="3 4">DSM 44709</strain>
    </source>
</reference>
<feature type="transmembrane region" description="Helical" evidence="1">
    <location>
        <begin position="46"/>
        <end position="72"/>
    </location>
</feature>
<proteinExistence type="predicted"/>
<name>A0AAE3VWK3_9ACTN</name>
<dbReference type="PANTHER" id="PTHR14969:SF13">
    <property type="entry name" value="AT30094P"/>
    <property type="match status" value="1"/>
</dbReference>
<dbReference type="InterPro" id="IPR036938">
    <property type="entry name" value="PAP2/HPO_sf"/>
</dbReference>
<keyword evidence="3" id="KW-0378">Hydrolase</keyword>
<accession>A0AAE3VWK3</accession>
<evidence type="ECO:0000259" key="2">
    <source>
        <dbReference type="SMART" id="SM00014"/>
    </source>
</evidence>
<dbReference type="CDD" id="cd03392">
    <property type="entry name" value="PAP2_like_2"/>
    <property type="match status" value="1"/>
</dbReference>
<dbReference type="Gene3D" id="1.20.144.10">
    <property type="entry name" value="Phosphatidic acid phosphatase type 2/haloperoxidase"/>
    <property type="match status" value="1"/>
</dbReference>
<protein>
    <submittedName>
        <fullName evidence="3">Undecaprenyl-diphosphatase</fullName>
        <ecNumber evidence="3">3.6.1.27</ecNumber>
    </submittedName>
</protein>
<comment type="caution">
    <text evidence="3">The sequence shown here is derived from an EMBL/GenBank/DDBJ whole genome shotgun (WGS) entry which is preliminary data.</text>
</comment>
<keyword evidence="4" id="KW-1185">Reference proteome</keyword>
<dbReference type="GO" id="GO:0050380">
    <property type="term" value="F:undecaprenyl-diphosphatase activity"/>
    <property type="evidence" value="ECO:0007669"/>
    <property type="project" value="UniProtKB-EC"/>
</dbReference>
<feature type="transmembrane region" description="Helical" evidence="1">
    <location>
        <begin position="181"/>
        <end position="200"/>
    </location>
</feature>
<keyword evidence="1" id="KW-0472">Membrane</keyword>
<feature type="transmembrane region" description="Helical" evidence="1">
    <location>
        <begin position="277"/>
        <end position="298"/>
    </location>
</feature>
<feature type="transmembrane region" description="Helical" evidence="1">
    <location>
        <begin position="212"/>
        <end position="232"/>
    </location>
</feature>
<evidence type="ECO:0000313" key="3">
    <source>
        <dbReference type="EMBL" id="MDQ0365318.1"/>
    </source>
</evidence>
<dbReference type="SUPFAM" id="SSF48317">
    <property type="entry name" value="Acid phosphatase/Vanadium-dependent haloperoxidase"/>
    <property type="match status" value="1"/>
</dbReference>
<feature type="transmembrane region" description="Helical" evidence="1">
    <location>
        <begin position="6"/>
        <end position="25"/>
    </location>
</feature>
<gene>
    <name evidence="3" type="ORF">J2S42_001987</name>
</gene>
<dbReference type="Proteomes" id="UP001240236">
    <property type="component" value="Unassembled WGS sequence"/>
</dbReference>
<sequence length="302" mass="31596">MSGTTIISVVLALLTVLVAFGAVAAGRPAARRLRRVQRGRNALDWVLARVPPSLLVATAGLLLVATLLNVFLEIMDAVLEGDDLTVIDRPVVAWVAEQREAWRDTLVISLTDIGGKIGLTLLLAAAAITVAVRLRAVRPALIAALAGGGGAMLVTGIKALIARDRPDPLLRAVVEDGFSFPSGHATTSMVVLGTVAWLVCMATASHTVRATAWVAAGLLVAGIGLSRVYLGVHYPTDVLAGWILGAAWLATVAFADRLPALRLRLDGPAPLARHPRAVLIATTVLGFALILAAVWFMASVED</sequence>
<feature type="transmembrane region" description="Helical" evidence="1">
    <location>
        <begin position="141"/>
        <end position="161"/>
    </location>
</feature>
<keyword evidence="1" id="KW-1133">Transmembrane helix</keyword>
<dbReference type="Pfam" id="PF01569">
    <property type="entry name" value="PAP2"/>
    <property type="match status" value="1"/>
</dbReference>
<evidence type="ECO:0000313" key="4">
    <source>
        <dbReference type="Proteomes" id="UP001240236"/>
    </source>
</evidence>
<dbReference type="InterPro" id="IPR000326">
    <property type="entry name" value="PAP2/HPO"/>
</dbReference>
<dbReference type="SMART" id="SM00014">
    <property type="entry name" value="acidPPc"/>
    <property type="match status" value="1"/>
</dbReference>
<dbReference type="EMBL" id="JAUSUZ010000001">
    <property type="protein sequence ID" value="MDQ0365318.1"/>
    <property type="molecule type" value="Genomic_DNA"/>
</dbReference>
<keyword evidence="1" id="KW-0812">Transmembrane</keyword>
<dbReference type="AlphaFoldDB" id="A0AAE3VWK3"/>
<feature type="transmembrane region" description="Helical" evidence="1">
    <location>
        <begin position="113"/>
        <end position="134"/>
    </location>
</feature>
<dbReference type="EC" id="3.6.1.27" evidence="3"/>
<organism evidence="3 4">
    <name type="scientific">Catenuloplanes indicus</name>
    <dbReference type="NCBI Taxonomy" id="137267"/>
    <lineage>
        <taxon>Bacteria</taxon>
        <taxon>Bacillati</taxon>
        <taxon>Actinomycetota</taxon>
        <taxon>Actinomycetes</taxon>
        <taxon>Micromonosporales</taxon>
        <taxon>Micromonosporaceae</taxon>
        <taxon>Catenuloplanes</taxon>
    </lineage>
</organism>
<dbReference type="PANTHER" id="PTHR14969">
    <property type="entry name" value="SPHINGOSINE-1-PHOSPHATE PHOSPHOHYDROLASE"/>
    <property type="match status" value="1"/>
</dbReference>
<feature type="transmembrane region" description="Helical" evidence="1">
    <location>
        <begin position="238"/>
        <end position="256"/>
    </location>
</feature>
<evidence type="ECO:0000256" key="1">
    <source>
        <dbReference type="SAM" id="Phobius"/>
    </source>
</evidence>
<dbReference type="RefSeq" id="WP_307237779.1">
    <property type="nucleotide sequence ID" value="NZ_JAUSUZ010000001.1"/>
</dbReference>
<feature type="domain" description="Phosphatidic acid phosphatase type 2/haloperoxidase" evidence="2">
    <location>
        <begin position="137"/>
        <end position="253"/>
    </location>
</feature>